<dbReference type="Pfam" id="PF08238">
    <property type="entry name" value="Sel1"/>
    <property type="match status" value="5"/>
</dbReference>
<dbReference type="Proteomes" id="UP000515154">
    <property type="component" value="Linkage group LG20"/>
</dbReference>
<gene>
    <name evidence="3" type="primary">LOC115222575</name>
</gene>
<dbReference type="PANTHER" id="PTHR45011">
    <property type="entry name" value="DAP3-BINDING CELL DEATH ENHANCER 1"/>
    <property type="match status" value="1"/>
</dbReference>
<dbReference type="SUPFAM" id="SSF81901">
    <property type="entry name" value="HCP-like"/>
    <property type="match status" value="1"/>
</dbReference>
<dbReference type="InterPro" id="IPR006597">
    <property type="entry name" value="Sel1-like"/>
</dbReference>
<feature type="region of interest" description="Disordered" evidence="1">
    <location>
        <begin position="356"/>
        <end position="375"/>
    </location>
</feature>
<dbReference type="KEGG" id="osn:115222575"/>
<keyword evidence="2" id="KW-1185">Reference proteome</keyword>
<reference evidence="3" key="1">
    <citation type="submission" date="2025-08" db="UniProtKB">
        <authorList>
            <consortium name="RefSeq"/>
        </authorList>
    </citation>
    <scope>IDENTIFICATION</scope>
</reference>
<evidence type="ECO:0000313" key="2">
    <source>
        <dbReference type="Proteomes" id="UP000515154"/>
    </source>
</evidence>
<feature type="compositionally biased region" description="Low complexity" evidence="1">
    <location>
        <begin position="423"/>
        <end position="435"/>
    </location>
</feature>
<dbReference type="InterPro" id="IPR011990">
    <property type="entry name" value="TPR-like_helical_dom_sf"/>
</dbReference>
<dbReference type="InterPro" id="IPR052748">
    <property type="entry name" value="ISR_Activator"/>
</dbReference>
<dbReference type="AlphaFoldDB" id="A0A6P7TFM3"/>
<accession>A0A6P7TFM3</accession>
<dbReference type="Gene3D" id="1.25.40.10">
    <property type="entry name" value="Tetratricopeptide repeat domain"/>
    <property type="match status" value="1"/>
</dbReference>
<sequence>MFSLKPKLIPKVFRARWQSLVHKSLKNLQKDSEKVYEKCDEPQQTNTQFCDIKSVDLHLQDCNPKEKWKNYNGNFWSYHTNPSKALGIIGCGTIVILGLHINQQYLKYHDTFSKQSLLKYLTFVFPFNQAAIFDSTQKRSVVNTAEEDDVDLKNKQDLENATQEIKELTENMLIGVDKYMNGVKAANTGDYSKAVDYWKQSAELGHSKSSFNLGLCYDQGTGVERNIKKAVKYYTNAADQDHCGALFNLALLYLHGEVANKSQGKSEAIKLLLKAADLGYPLAKTYLGVHYIEESSDFSQAVQLFTEAAKQKEPDAKYYLGLCYLKGLGIEQCPNKASNLFAEAAKLGHVQAKAMISDESMSEDSESEYSEYSDDDDSIEILTSSSINSTSSETENPFFSELWNRSLFIANQSMSLSETELPSASSSASSSSSSSFLKNTAKTEESPLKNNNDESLEEKFDSYLRHAPHCCNSVSIYKPNAASFSDFVLCS</sequence>
<organism evidence="2 3">
    <name type="scientific">Octopus sinensis</name>
    <name type="common">East Asian common octopus</name>
    <dbReference type="NCBI Taxonomy" id="2607531"/>
    <lineage>
        <taxon>Eukaryota</taxon>
        <taxon>Metazoa</taxon>
        <taxon>Spiralia</taxon>
        <taxon>Lophotrochozoa</taxon>
        <taxon>Mollusca</taxon>
        <taxon>Cephalopoda</taxon>
        <taxon>Coleoidea</taxon>
        <taxon>Octopodiformes</taxon>
        <taxon>Octopoda</taxon>
        <taxon>Incirrata</taxon>
        <taxon>Octopodidae</taxon>
        <taxon>Octopus</taxon>
    </lineage>
</organism>
<evidence type="ECO:0000256" key="1">
    <source>
        <dbReference type="SAM" id="MobiDB-lite"/>
    </source>
</evidence>
<evidence type="ECO:0000313" key="3">
    <source>
        <dbReference type="RefSeq" id="XP_029648712.1"/>
    </source>
</evidence>
<name>A0A6P7TFM3_9MOLL</name>
<proteinExistence type="predicted"/>
<feature type="compositionally biased region" description="Acidic residues" evidence="1">
    <location>
        <begin position="360"/>
        <end position="375"/>
    </location>
</feature>
<feature type="region of interest" description="Disordered" evidence="1">
    <location>
        <begin position="422"/>
        <end position="454"/>
    </location>
</feature>
<dbReference type="PANTHER" id="PTHR45011:SF1">
    <property type="entry name" value="DAP3-BINDING CELL DEATH ENHANCER 1"/>
    <property type="match status" value="1"/>
</dbReference>
<dbReference type="SMART" id="SM00671">
    <property type="entry name" value="SEL1"/>
    <property type="match status" value="5"/>
</dbReference>
<dbReference type="RefSeq" id="XP_029648712.1">
    <property type="nucleotide sequence ID" value="XM_029792852.2"/>
</dbReference>
<protein>
    <submittedName>
        <fullName evidence="3">Uncharacterized protein LOC115222575 isoform X1</fullName>
    </submittedName>
</protein>